<protein>
    <submittedName>
        <fullName evidence="3">Exopolysaccharide biosynthesis protein, WecB/TagA/CpsF family</fullName>
    </submittedName>
</protein>
<evidence type="ECO:0000256" key="1">
    <source>
        <dbReference type="ARBA" id="ARBA00022676"/>
    </source>
</evidence>
<dbReference type="Proteomes" id="UP000011922">
    <property type="component" value="Unassembled WGS sequence"/>
</dbReference>
<evidence type="ECO:0000256" key="2">
    <source>
        <dbReference type="ARBA" id="ARBA00022679"/>
    </source>
</evidence>
<dbReference type="NCBIfam" id="TIGR00696">
    <property type="entry name" value="wecG_tagA_cpsF"/>
    <property type="match status" value="1"/>
</dbReference>
<dbReference type="PANTHER" id="PTHR34136">
    <property type="match status" value="1"/>
</dbReference>
<comment type="caution">
    <text evidence="3">The sequence shown here is derived from an EMBL/GenBank/DDBJ whole genome shotgun (WGS) entry which is preliminary data.</text>
</comment>
<dbReference type="AlphaFoldDB" id="M5PYQ5"/>
<proteinExistence type="predicted"/>
<evidence type="ECO:0000313" key="3">
    <source>
        <dbReference type="EMBL" id="EMG39175.1"/>
    </source>
</evidence>
<dbReference type="OrthoDB" id="9808602at2"/>
<name>M5PYQ5_DESAF</name>
<keyword evidence="1" id="KW-0328">Glycosyltransferase</keyword>
<organism evidence="3 4">
    <name type="scientific">Desulfocurvibacter africanus PCS</name>
    <dbReference type="NCBI Taxonomy" id="1262666"/>
    <lineage>
        <taxon>Bacteria</taxon>
        <taxon>Pseudomonadati</taxon>
        <taxon>Thermodesulfobacteriota</taxon>
        <taxon>Desulfovibrionia</taxon>
        <taxon>Desulfovibrionales</taxon>
        <taxon>Desulfovibrionaceae</taxon>
        <taxon>Desulfocurvibacter</taxon>
    </lineage>
</organism>
<dbReference type="Pfam" id="PF03808">
    <property type="entry name" value="Glyco_tran_WecG"/>
    <property type="match status" value="1"/>
</dbReference>
<dbReference type="RefSeq" id="WP_005982824.1">
    <property type="nucleotide sequence ID" value="NZ_AOSV01000001.1"/>
</dbReference>
<dbReference type="EMBL" id="AOSV01000001">
    <property type="protein sequence ID" value="EMG39175.1"/>
    <property type="molecule type" value="Genomic_DNA"/>
</dbReference>
<evidence type="ECO:0000313" key="4">
    <source>
        <dbReference type="Proteomes" id="UP000011922"/>
    </source>
</evidence>
<gene>
    <name evidence="3" type="ORF">PCS_00061</name>
</gene>
<dbReference type="PANTHER" id="PTHR34136:SF1">
    <property type="entry name" value="UDP-N-ACETYL-D-MANNOSAMINURONIC ACID TRANSFERASE"/>
    <property type="match status" value="1"/>
</dbReference>
<keyword evidence="2" id="KW-0808">Transferase</keyword>
<accession>M5PYQ5</accession>
<sequence length="267" mass="30264">MTFMNTRQVEWPQKYDLFGVQVSAVNYDSALESVITAARNNVSSCVSHTAVHGLIEASRNPQLRSMLNDFDIVAPDGHPVRLALNHFYGADLPDRCYGPEFMLRTCARAEAEDIAVYFYGSYPHVVQRLKDNLLRRYPKLAIVGCEPSLFRPLTPREDEELVDRINSSGAGIIFYGLGCPLQEKFAAWHKGKVHAVQICNGAAFDFHSGNKRMAPAWMQRNSLEWLFRMSQEPRRLSRRYLHTNSVFLAKLFAKAVADGRNGNGRHM</sequence>
<reference evidence="3 4" key="1">
    <citation type="journal article" date="2013" name="Genome Announc.">
        <title>Draft Genome Sequence for Desulfovibrio africanus Strain PCS.</title>
        <authorList>
            <person name="Brown S.D."/>
            <person name="Utturkar S.M."/>
            <person name="Arkin A.P."/>
            <person name="Deutschbauer A.M."/>
            <person name="Elias D.A."/>
            <person name="Hazen T.C."/>
            <person name="Chakraborty R."/>
        </authorList>
    </citation>
    <scope>NUCLEOTIDE SEQUENCE [LARGE SCALE GENOMIC DNA]</scope>
    <source>
        <strain evidence="3 4">PCS</strain>
    </source>
</reference>
<dbReference type="GO" id="GO:0016758">
    <property type="term" value="F:hexosyltransferase activity"/>
    <property type="evidence" value="ECO:0007669"/>
    <property type="project" value="TreeGrafter"/>
</dbReference>
<dbReference type="PATRIC" id="fig|1262666.3.peg.61"/>
<dbReference type="InterPro" id="IPR004629">
    <property type="entry name" value="WecG_TagA_CpsF"/>
</dbReference>
<dbReference type="CDD" id="cd06533">
    <property type="entry name" value="Glyco_transf_WecG_TagA"/>
    <property type="match status" value="1"/>
</dbReference>